<dbReference type="PROSITE" id="PS50835">
    <property type="entry name" value="IG_LIKE"/>
    <property type="match status" value="2"/>
</dbReference>
<dbReference type="InterPro" id="IPR052051">
    <property type="entry name" value="TCR_complex_component"/>
</dbReference>
<keyword evidence="11" id="KW-1185">Reference proteome</keyword>
<feature type="chain" id="PRO_5018024700" description="Ig-like domain-containing protein" evidence="8">
    <location>
        <begin position="17"/>
        <end position="247"/>
    </location>
</feature>
<dbReference type="InterPro" id="IPR013106">
    <property type="entry name" value="Ig_V-set"/>
</dbReference>
<evidence type="ECO:0000313" key="10">
    <source>
        <dbReference type="Ensembl" id="ENSPREP00000021473.1"/>
    </source>
</evidence>
<dbReference type="GO" id="GO:0005886">
    <property type="term" value="C:plasma membrane"/>
    <property type="evidence" value="ECO:0007669"/>
    <property type="project" value="UniProtKB-SubCell"/>
</dbReference>
<feature type="domain" description="Ig-like" evidence="9">
    <location>
        <begin position="135"/>
        <end position="228"/>
    </location>
</feature>
<dbReference type="AlphaFoldDB" id="A0A3P9PIE3"/>
<feature type="signal peptide" evidence="8">
    <location>
        <begin position="1"/>
        <end position="16"/>
    </location>
</feature>
<evidence type="ECO:0000256" key="2">
    <source>
        <dbReference type="ARBA" id="ARBA00022475"/>
    </source>
</evidence>
<dbReference type="InterPro" id="IPR003599">
    <property type="entry name" value="Ig_sub"/>
</dbReference>
<protein>
    <recommendedName>
        <fullName evidence="9">Ig-like domain-containing protein</fullName>
    </recommendedName>
</protein>
<dbReference type="SUPFAM" id="SSF48726">
    <property type="entry name" value="Immunoglobulin"/>
    <property type="match status" value="2"/>
</dbReference>
<dbReference type="GO" id="GO:0002376">
    <property type="term" value="P:immune system process"/>
    <property type="evidence" value="ECO:0007669"/>
    <property type="project" value="UniProtKB-KW"/>
</dbReference>
<organism evidence="10 11">
    <name type="scientific">Poecilia reticulata</name>
    <name type="common">Guppy</name>
    <name type="synonym">Acanthophacelus reticulatus</name>
    <dbReference type="NCBI Taxonomy" id="8081"/>
    <lineage>
        <taxon>Eukaryota</taxon>
        <taxon>Metazoa</taxon>
        <taxon>Chordata</taxon>
        <taxon>Craniata</taxon>
        <taxon>Vertebrata</taxon>
        <taxon>Euteleostomi</taxon>
        <taxon>Actinopterygii</taxon>
        <taxon>Neopterygii</taxon>
        <taxon>Teleostei</taxon>
        <taxon>Neoteleostei</taxon>
        <taxon>Acanthomorphata</taxon>
        <taxon>Ovalentaria</taxon>
        <taxon>Atherinomorphae</taxon>
        <taxon>Cyprinodontiformes</taxon>
        <taxon>Poeciliidae</taxon>
        <taxon>Poeciliinae</taxon>
        <taxon>Poecilia</taxon>
    </lineage>
</organism>
<reference evidence="10" key="3">
    <citation type="submission" date="2025-09" db="UniProtKB">
        <authorList>
            <consortium name="Ensembl"/>
        </authorList>
    </citation>
    <scope>IDENTIFICATION</scope>
    <source>
        <strain evidence="10">Guanapo</strain>
    </source>
</reference>
<accession>A0A3P9PIE3</accession>
<evidence type="ECO:0000313" key="11">
    <source>
        <dbReference type="Proteomes" id="UP000242638"/>
    </source>
</evidence>
<dbReference type="InterPro" id="IPR013783">
    <property type="entry name" value="Ig-like_fold"/>
</dbReference>
<dbReference type="InterPro" id="IPR007110">
    <property type="entry name" value="Ig-like_dom"/>
</dbReference>
<keyword evidence="3 8" id="KW-0732">Signal</keyword>
<keyword evidence="2" id="KW-1003">Cell membrane</keyword>
<dbReference type="Proteomes" id="UP000242638">
    <property type="component" value="Unassembled WGS sequence"/>
</dbReference>
<proteinExistence type="predicted"/>
<evidence type="ECO:0000256" key="4">
    <source>
        <dbReference type="ARBA" id="ARBA00022859"/>
    </source>
</evidence>
<evidence type="ECO:0000256" key="8">
    <source>
        <dbReference type="SAM" id="SignalP"/>
    </source>
</evidence>
<reference evidence="11" key="1">
    <citation type="submission" date="2013-11" db="EMBL/GenBank/DDBJ databases">
        <title>The genomic landscape of the Guanapo guppy.</title>
        <authorList>
            <person name="Kuenstner A."/>
            <person name="Dreyer C."/>
        </authorList>
    </citation>
    <scope>NUCLEOTIDE SEQUENCE</scope>
    <source>
        <strain evidence="11">Guanapo</strain>
    </source>
</reference>
<dbReference type="InterPro" id="IPR003598">
    <property type="entry name" value="Ig_sub2"/>
</dbReference>
<dbReference type="Pfam" id="PF07686">
    <property type="entry name" value="V-set"/>
    <property type="match status" value="1"/>
</dbReference>
<dbReference type="SMART" id="SM00408">
    <property type="entry name" value="IGc2"/>
    <property type="match status" value="1"/>
</dbReference>
<evidence type="ECO:0000256" key="6">
    <source>
        <dbReference type="ARBA" id="ARBA00023157"/>
    </source>
</evidence>
<evidence type="ECO:0000256" key="3">
    <source>
        <dbReference type="ARBA" id="ARBA00022729"/>
    </source>
</evidence>
<dbReference type="PANTHER" id="PTHR19433">
    <property type="entry name" value="T-CELL RECEPTOR ALPHA CHAIN V REGION-RELATED"/>
    <property type="match status" value="1"/>
</dbReference>
<name>A0A3P9PIE3_POERE</name>
<comment type="subcellular location">
    <subcellularLocation>
        <location evidence="1">Cell membrane</location>
    </subcellularLocation>
</comment>
<keyword evidence="6" id="KW-1015">Disulfide bond</keyword>
<reference evidence="10" key="2">
    <citation type="submission" date="2025-08" db="UniProtKB">
        <authorList>
            <consortium name="Ensembl"/>
        </authorList>
    </citation>
    <scope>IDENTIFICATION</scope>
    <source>
        <strain evidence="10">Guanapo</strain>
    </source>
</reference>
<evidence type="ECO:0000256" key="1">
    <source>
        <dbReference type="ARBA" id="ARBA00004236"/>
    </source>
</evidence>
<evidence type="ECO:0000256" key="7">
    <source>
        <dbReference type="ARBA" id="ARBA00023180"/>
    </source>
</evidence>
<dbReference type="Gene3D" id="2.60.40.10">
    <property type="entry name" value="Immunoglobulins"/>
    <property type="match status" value="2"/>
</dbReference>
<evidence type="ECO:0000259" key="9">
    <source>
        <dbReference type="PROSITE" id="PS50835"/>
    </source>
</evidence>
<keyword evidence="7" id="KW-0325">Glycoprotein</keyword>
<dbReference type="Ensembl" id="ENSPRET00000021698.1">
    <property type="protein sequence ID" value="ENSPREP00000021473.1"/>
    <property type="gene ID" value="ENSPREG00000014524.1"/>
</dbReference>
<sequence>MLRGLVALFLLSAVFVFQTIRVSRQIAQIGASLGDTVTLTCNVTGHKNVSIYWYKLNYGDIIQTVASTGLHRVTLKAEFYSPRYSIIRAGHVYYLSIRNVRKEDEAIYVCEAITANKPAFINVTHLAVTGHQNQKSVYVKQISETTSVPLGTEITLQCSLTLLEKNKAADRCAAERSVFWFKPGSQSNPGVMFAARNVCETEAGRSCSYKLSKTIQNPSDAGIYHCAVVTCGEILFGEGTTVELGGW</sequence>
<dbReference type="SMART" id="SM00409">
    <property type="entry name" value="IG"/>
    <property type="match status" value="2"/>
</dbReference>
<dbReference type="GeneTree" id="ENSGT01030000234530"/>
<dbReference type="GO" id="GO:0009617">
    <property type="term" value="P:response to bacterium"/>
    <property type="evidence" value="ECO:0007669"/>
    <property type="project" value="TreeGrafter"/>
</dbReference>
<dbReference type="CDD" id="cd00099">
    <property type="entry name" value="IgV"/>
    <property type="match status" value="1"/>
</dbReference>
<dbReference type="SMART" id="SM00406">
    <property type="entry name" value="IGv"/>
    <property type="match status" value="1"/>
</dbReference>
<dbReference type="PANTHER" id="PTHR19433:SF127">
    <property type="entry name" value="NITR9"/>
    <property type="match status" value="1"/>
</dbReference>
<dbReference type="InterPro" id="IPR036179">
    <property type="entry name" value="Ig-like_dom_sf"/>
</dbReference>
<keyword evidence="4" id="KW-0391">Immunity</keyword>
<evidence type="ECO:0000256" key="5">
    <source>
        <dbReference type="ARBA" id="ARBA00023136"/>
    </source>
</evidence>
<dbReference type="STRING" id="8081.ENSPREP00000021473"/>
<dbReference type="OMA" id="NVSIYWY"/>
<feature type="domain" description="Ig-like" evidence="9">
    <location>
        <begin position="34"/>
        <end position="124"/>
    </location>
</feature>
<keyword evidence="5" id="KW-0472">Membrane</keyword>